<name>A0A0C9VHQ8_SPHS4</name>
<dbReference type="AlphaFoldDB" id="A0A0C9VHQ8"/>
<proteinExistence type="predicted"/>
<feature type="compositionally biased region" description="Acidic residues" evidence="1">
    <location>
        <begin position="17"/>
        <end position="27"/>
    </location>
</feature>
<dbReference type="Proteomes" id="UP000054279">
    <property type="component" value="Unassembled WGS sequence"/>
</dbReference>
<feature type="compositionally biased region" description="Basic and acidic residues" evidence="1">
    <location>
        <begin position="1"/>
        <end position="12"/>
    </location>
</feature>
<evidence type="ECO:0000313" key="3">
    <source>
        <dbReference type="Proteomes" id="UP000054279"/>
    </source>
</evidence>
<dbReference type="HOGENOM" id="CLU_138727_0_0_1"/>
<evidence type="ECO:0000256" key="1">
    <source>
        <dbReference type="SAM" id="MobiDB-lite"/>
    </source>
</evidence>
<evidence type="ECO:0000313" key="2">
    <source>
        <dbReference type="EMBL" id="KIJ46831.1"/>
    </source>
</evidence>
<gene>
    <name evidence="2" type="ORF">M422DRAFT_249575</name>
</gene>
<sequence length="166" mass="18905">MPQKLERQHRPSSESVTEPESETEPEFQPEQTKATSASKVNYSKFYPFKPTTHISPALQPVKLLSNVPLVNSSHAKRPTLKREASSSPKVRDDDKENIHPGPPPLKQRRLDNPDPPSSLSCEVRSLRFVMEEMVEGQKELLKELKRIGRRNENALERLTSTIDTKL</sequence>
<feature type="compositionally biased region" description="Basic and acidic residues" evidence="1">
    <location>
        <begin position="80"/>
        <end position="98"/>
    </location>
</feature>
<organism evidence="2 3">
    <name type="scientific">Sphaerobolus stellatus (strain SS14)</name>
    <dbReference type="NCBI Taxonomy" id="990650"/>
    <lineage>
        <taxon>Eukaryota</taxon>
        <taxon>Fungi</taxon>
        <taxon>Dikarya</taxon>
        <taxon>Basidiomycota</taxon>
        <taxon>Agaricomycotina</taxon>
        <taxon>Agaricomycetes</taxon>
        <taxon>Phallomycetidae</taxon>
        <taxon>Geastrales</taxon>
        <taxon>Sphaerobolaceae</taxon>
        <taxon>Sphaerobolus</taxon>
    </lineage>
</organism>
<feature type="region of interest" description="Disordered" evidence="1">
    <location>
        <begin position="70"/>
        <end position="120"/>
    </location>
</feature>
<protein>
    <submittedName>
        <fullName evidence="2">Uncharacterized protein</fullName>
    </submittedName>
</protein>
<accession>A0A0C9VHQ8</accession>
<dbReference type="EMBL" id="KN837105">
    <property type="protein sequence ID" value="KIJ46831.1"/>
    <property type="molecule type" value="Genomic_DNA"/>
</dbReference>
<feature type="region of interest" description="Disordered" evidence="1">
    <location>
        <begin position="1"/>
        <end position="40"/>
    </location>
</feature>
<keyword evidence="3" id="KW-1185">Reference proteome</keyword>
<reference evidence="2 3" key="1">
    <citation type="submission" date="2014-06" db="EMBL/GenBank/DDBJ databases">
        <title>Evolutionary Origins and Diversification of the Mycorrhizal Mutualists.</title>
        <authorList>
            <consortium name="DOE Joint Genome Institute"/>
            <consortium name="Mycorrhizal Genomics Consortium"/>
            <person name="Kohler A."/>
            <person name="Kuo A."/>
            <person name="Nagy L.G."/>
            <person name="Floudas D."/>
            <person name="Copeland A."/>
            <person name="Barry K.W."/>
            <person name="Cichocki N."/>
            <person name="Veneault-Fourrey C."/>
            <person name="LaButti K."/>
            <person name="Lindquist E.A."/>
            <person name="Lipzen A."/>
            <person name="Lundell T."/>
            <person name="Morin E."/>
            <person name="Murat C."/>
            <person name="Riley R."/>
            <person name="Ohm R."/>
            <person name="Sun H."/>
            <person name="Tunlid A."/>
            <person name="Henrissat B."/>
            <person name="Grigoriev I.V."/>
            <person name="Hibbett D.S."/>
            <person name="Martin F."/>
        </authorList>
    </citation>
    <scope>NUCLEOTIDE SEQUENCE [LARGE SCALE GENOMIC DNA]</scope>
    <source>
        <strain evidence="2 3">SS14</strain>
    </source>
</reference>